<protein>
    <submittedName>
        <fullName evidence="1">Uncharacterized protein</fullName>
    </submittedName>
</protein>
<dbReference type="Proteomes" id="UP000193689">
    <property type="component" value="Unassembled WGS sequence"/>
</dbReference>
<reference evidence="1 2" key="1">
    <citation type="submission" date="2016-07" db="EMBL/GenBank/DDBJ databases">
        <title>Pervasive Adenine N6-methylation of Active Genes in Fungi.</title>
        <authorList>
            <consortium name="DOE Joint Genome Institute"/>
            <person name="Mondo S.J."/>
            <person name="Dannebaum R.O."/>
            <person name="Kuo R.C."/>
            <person name="Labutti K."/>
            <person name="Haridas S."/>
            <person name="Kuo A."/>
            <person name="Salamov A."/>
            <person name="Ahrendt S.R."/>
            <person name="Lipzen A."/>
            <person name="Sullivan W."/>
            <person name="Andreopoulos W.B."/>
            <person name="Clum A."/>
            <person name="Lindquist E."/>
            <person name="Daum C."/>
            <person name="Ramamoorthy G.K."/>
            <person name="Gryganskyi A."/>
            <person name="Culley D."/>
            <person name="Magnuson J.K."/>
            <person name="James T.Y."/>
            <person name="O'Malley M.A."/>
            <person name="Stajich J.E."/>
            <person name="Spatafora J.W."/>
            <person name="Visel A."/>
            <person name="Grigoriev I.V."/>
        </authorList>
    </citation>
    <scope>NUCLEOTIDE SEQUENCE [LARGE SCALE GENOMIC DNA]</scope>
    <source>
        <strain evidence="1 2">CBS 129021</strain>
    </source>
</reference>
<dbReference type="RefSeq" id="XP_040715996.1">
    <property type="nucleotide sequence ID" value="XM_040860078.1"/>
</dbReference>
<dbReference type="SUPFAM" id="SSF51316">
    <property type="entry name" value="Mss4-like"/>
    <property type="match status" value="1"/>
</dbReference>
<keyword evidence="2" id="KW-1185">Reference proteome</keyword>
<proteinExistence type="predicted"/>
<dbReference type="Gene3D" id="2.170.150.70">
    <property type="match status" value="1"/>
</dbReference>
<evidence type="ECO:0000313" key="1">
    <source>
        <dbReference type="EMBL" id="ORY64843.1"/>
    </source>
</evidence>
<dbReference type="EMBL" id="MCFJ01000006">
    <property type="protein sequence ID" value="ORY64843.1"/>
    <property type="molecule type" value="Genomic_DNA"/>
</dbReference>
<evidence type="ECO:0000313" key="2">
    <source>
        <dbReference type="Proteomes" id="UP000193689"/>
    </source>
</evidence>
<name>A0A1Y2DZY2_9PEZI</name>
<organism evidence="1 2">
    <name type="scientific">Pseudomassariella vexata</name>
    <dbReference type="NCBI Taxonomy" id="1141098"/>
    <lineage>
        <taxon>Eukaryota</taxon>
        <taxon>Fungi</taxon>
        <taxon>Dikarya</taxon>
        <taxon>Ascomycota</taxon>
        <taxon>Pezizomycotina</taxon>
        <taxon>Sordariomycetes</taxon>
        <taxon>Xylariomycetidae</taxon>
        <taxon>Amphisphaeriales</taxon>
        <taxon>Pseudomassariaceae</taxon>
        <taxon>Pseudomassariella</taxon>
    </lineage>
</organism>
<dbReference type="GeneID" id="63776290"/>
<comment type="caution">
    <text evidence="1">The sequence shown here is derived from an EMBL/GenBank/DDBJ whole genome shotgun (WGS) entry which is preliminary data.</text>
</comment>
<gene>
    <name evidence="1" type="ORF">BCR38DRAFT_431107</name>
</gene>
<dbReference type="InParanoid" id="A0A1Y2DZY2"/>
<dbReference type="AlphaFoldDB" id="A0A1Y2DZY2"/>
<dbReference type="InterPro" id="IPR011057">
    <property type="entry name" value="Mss4-like_sf"/>
</dbReference>
<dbReference type="OrthoDB" id="5422068at2759"/>
<accession>A0A1Y2DZY2</accession>
<sequence>MFIGDCLDGGASPWLHGLNQDGSRPRMWLGQKKKSEEVLWDENSSNYWPPVQSLPNAATRLDVDEIPVRCHCKGVDLVLRVGLARREFEEKASRGEALPWMVDPVTHKLIADFDACDSCRISSGVEIFHWMLALLRYVGFPAGSDGLLEGFPATTGELRDAVAGGEEAGKRDPRLGTLAYYASSIDVQRYFCSRCSACVFYVVDDRPELVDVAVGLLDSPDGARAEGVLAWNFGGRVNWRQDMFGGWREHLVKSVEIEAEKWRVERGYPKIWKQVEREEA</sequence>